<dbReference type="EMBL" id="MHJJ01000002">
    <property type="protein sequence ID" value="OGY66309.1"/>
    <property type="molecule type" value="Genomic_DNA"/>
</dbReference>
<dbReference type="AlphaFoldDB" id="A0A1G1ZPF5"/>
<evidence type="ECO:0000313" key="2">
    <source>
        <dbReference type="Proteomes" id="UP000177942"/>
    </source>
</evidence>
<name>A0A1G1ZPF5_9BACT</name>
<sequence length="59" mass="6859">MKWGVISNAHDDVYGWKFQLKCPNCNARLRFDEDEINVRVEAMPTVKDMTSCGNFGRYT</sequence>
<dbReference type="Proteomes" id="UP000177942">
    <property type="component" value="Unassembled WGS sequence"/>
</dbReference>
<proteinExistence type="predicted"/>
<accession>A0A1G1ZPF5</accession>
<reference evidence="1 2" key="1">
    <citation type="journal article" date="2016" name="Nat. Commun.">
        <title>Thousands of microbial genomes shed light on interconnected biogeochemical processes in an aquifer system.</title>
        <authorList>
            <person name="Anantharaman K."/>
            <person name="Brown C.T."/>
            <person name="Hug L.A."/>
            <person name="Sharon I."/>
            <person name="Castelle C.J."/>
            <person name="Probst A.J."/>
            <person name="Thomas B.C."/>
            <person name="Singh A."/>
            <person name="Wilkins M.J."/>
            <person name="Karaoz U."/>
            <person name="Brodie E.L."/>
            <person name="Williams K.H."/>
            <person name="Hubbard S.S."/>
            <person name="Banfield J.F."/>
        </authorList>
    </citation>
    <scope>NUCLEOTIDE SEQUENCE [LARGE SCALE GENOMIC DNA]</scope>
</reference>
<protein>
    <submittedName>
        <fullName evidence="1">Uncharacterized protein</fullName>
    </submittedName>
</protein>
<gene>
    <name evidence="1" type="ORF">A3A16_00150</name>
</gene>
<comment type="caution">
    <text evidence="1">The sequence shown here is derived from an EMBL/GenBank/DDBJ whole genome shotgun (WGS) entry which is preliminary data.</text>
</comment>
<organism evidence="1 2">
    <name type="scientific">Candidatus Harrisonbacteria bacterium RIFCSPLOWO2_01_FULL_44_18</name>
    <dbReference type="NCBI Taxonomy" id="1798407"/>
    <lineage>
        <taxon>Bacteria</taxon>
        <taxon>Candidatus Harrisoniibacteriota</taxon>
    </lineage>
</organism>
<evidence type="ECO:0000313" key="1">
    <source>
        <dbReference type="EMBL" id="OGY66309.1"/>
    </source>
</evidence>